<keyword evidence="4" id="KW-1185">Reference proteome</keyword>
<dbReference type="NCBIfam" id="TIGR01552">
    <property type="entry name" value="phd_fam"/>
    <property type="match status" value="1"/>
</dbReference>
<name>A0ABU4PNZ8_9SPHN</name>
<dbReference type="Pfam" id="PF02604">
    <property type="entry name" value="PhdYeFM_antitox"/>
    <property type="match status" value="1"/>
</dbReference>
<dbReference type="SUPFAM" id="SSF143120">
    <property type="entry name" value="YefM-like"/>
    <property type="match status" value="1"/>
</dbReference>
<comment type="function">
    <text evidence="2">Antitoxin component of a type II toxin-antitoxin (TA) system.</text>
</comment>
<dbReference type="RefSeq" id="WP_010407251.1">
    <property type="nucleotide sequence ID" value="NZ_JAWXXV010000001.1"/>
</dbReference>
<dbReference type="Proteomes" id="UP001279660">
    <property type="component" value="Unassembled WGS sequence"/>
</dbReference>
<comment type="caution">
    <text evidence="3">The sequence shown here is derived from an EMBL/GenBank/DDBJ whole genome shotgun (WGS) entry which is preliminary data.</text>
</comment>
<proteinExistence type="inferred from homology"/>
<protein>
    <recommendedName>
        <fullName evidence="2">Antitoxin</fullName>
    </recommendedName>
</protein>
<evidence type="ECO:0000313" key="4">
    <source>
        <dbReference type="Proteomes" id="UP001279660"/>
    </source>
</evidence>
<dbReference type="InterPro" id="IPR006442">
    <property type="entry name" value="Antitoxin_Phd/YefM"/>
</dbReference>
<sequence>MESVNMHDAKSRLSQLVDAVESGSETEIVIARNGKPVARLVPVAPRKPIRLGLAKGHYAIPSLEEWNKDDAEIAALFNGGPLWPVPNPE</sequence>
<comment type="similarity">
    <text evidence="1 2">Belongs to the phD/YefM antitoxin family.</text>
</comment>
<dbReference type="EMBL" id="JAWXXV010000001">
    <property type="protein sequence ID" value="MDX5985865.1"/>
    <property type="molecule type" value="Genomic_DNA"/>
</dbReference>
<gene>
    <name evidence="3" type="ORF">SIL82_16540</name>
</gene>
<evidence type="ECO:0000256" key="1">
    <source>
        <dbReference type="ARBA" id="ARBA00009981"/>
    </source>
</evidence>
<reference evidence="3 4" key="1">
    <citation type="submission" date="2023-11" db="EMBL/GenBank/DDBJ databases">
        <title>MicrobeMod: A computational toolkit for identifying prokaryotic methylation and restriction-modification with nanopore sequencing.</title>
        <authorList>
            <person name="Crits-Christoph A."/>
            <person name="Kang S.C."/>
            <person name="Lee H."/>
            <person name="Ostrov N."/>
        </authorList>
    </citation>
    <scope>NUCLEOTIDE SEQUENCE [LARGE SCALE GENOMIC DNA]</scope>
    <source>
        <strain evidence="3 4">ATCC 14820</strain>
    </source>
</reference>
<accession>A0ABU4PNZ8</accession>
<organism evidence="3 4">
    <name type="scientific">Sphingomonas echinoides</name>
    <dbReference type="NCBI Taxonomy" id="59803"/>
    <lineage>
        <taxon>Bacteria</taxon>
        <taxon>Pseudomonadati</taxon>
        <taxon>Pseudomonadota</taxon>
        <taxon>Alphaproteobacteria</taxon>
        <taxon>Sphingomonadales</taxon>
        <taxon>Sphingomonadaceae</taxon>
        <taxon>Sphingomonas</taxon>
    </lineage>
</organism>
<dbReference type="InterPro" id="IPR036165">
    <property type="entry name" value="YefM-like_sf"/>
</dbReference>
<evidence type="ECO:0000313" key="3">
    <source>
        <dbReference type="EMBL" id="MDX5985865.1"/>
    </source>
</evidence>
<evidence type="ECO:0000256" key="2">
    <source>
        <dbReference type="RuleBase" id="RU362080"/>
    </source>
</evidence>
<dbReference type="Gene3D" id="3.40.1620.10">
    <property type="entry name" value="YefM-like domain"/>
    <property type="match status" value="1"/>
</dbReference>